<evidence type="ECO:0000313" key="2">
    <source>
        <dbReference type="Proteomes" id="UP001418222"/>
    </source>
</evidence>
<dbReference type="Proteomes" id="UP001418222">
    <property type="component" value="Unassembled WGS sequence"/>
</dbReference>
<comment type="caution">
    <text evidence="1">The sequence shown here is derived from an EMBL/GenBank/DDBJ whole genome shotgun (WGS) entry which is preliminary data.</text>
</comment>
<protein>
    <submittedName>
        <fullName evidence="1">Uncharacterized protein</fullName>
    </submittedName>
</protein>
<dbReference type="AlphaFoldDB" id="A0AAP0BZ61"/>
<keyword evidence="2" id="KW-1185">Reference proteome</keyword>
<evidence type="ECO:0000313" key="1">
    <source>
        <dbReference type="EMBL" id="KAK8955034.1"/>
    </source>
</evidence>
<name>A0AAP0BZ61_9ASPA</name>
<gene>
    <name evidence="1" type="ORF">KSP39_PZI002885</name>
</gene>
<proteinExistence type="predicted"/>
<sequence length="58" mass="6430">MPARRVLNHVALVRDAAGYDQMLGRGHLYFAAKSRRMCAKPIADGLAKGTRMIDETDL</sequence>
<reference evidence="1 2" key="1">
    <citation type="journal article" date="2022" name="Nat. Plants">
        <title>Genomes of leafy and leafless Platanthera orchids illuminate the evolution of mycoheterotrophy.</title>
        <authorList>
            <person name="Li M.H."/>
            <person name="Liu K.W."/>
            <person name="Li Z."/>
            <person name="Lu H.C."/>
            <person name="Ye Q.L."/>
            <person name="Zhang D."/>
            <person name="Wang J.Y."/>
            <person name="Li Y.F."/>
            <person name="Zhong Z.M."/>
            <person name="Liu X."/>
            <person name="Yu X."/>
            <person name="Liu D.K."/>
            <person name="Tu X.D."/>
            <person name="Liu B."/>
            <person name="Hao Y."/>
            <person name="Liao X.Y."/>
            <person name="Jiang Y.T."/>
            <person name="Sun W.H."/>
            <person name="Chen J."/>
            <person name="Chen Y.Q."/>
            <person name="Ai Y."/>
            <person name="Zhai J.W."/>
            <person name="Wu S.S."/>
            <person name="Zhou Z."/>
            <person name="Hsiao Y.Y."/>
            <person name="Wu W.L."/>
            <person name="Chen Y.Y."/>
            <person name="Lin Y.F."/>
            <person name="Hsu J.L."/>
            <person name="Li C.Y."/>
            <person name="Wang Z.W."/>
            <person name="Zhao X."/>
            <person name="Zhong W.Y."/>
            <person name="Ma X.K."/>
            <person name="Ma L."/>
            <person name="Huang J."/>
            <person name="Chen G.Z."/>
            <person name="Huang M.Z."/>
            <person name="Huang L."/>
            <person name="Peng D.H."/>
            <person name="Luo Y.B."/>
            <person name="Zou S.Q."/>
            <person name="Chen S.P."/>
            <person name="Lan S."/>
            <person name="Tsai W.C."/>
            <person name="Van de Peer Y."/>
            <person name="Liu Z.J."/>
        </authorList>
    </citation>
    <scope>NUCLEOTIDE SEQUENCE [LARGE SCALE GENOMIC DNA]</scope>
    <source>
        <strain evidence="1">Lor287</strain>
    </source>
</reference>
<accession>A0AAP0BZ61</accession>
<organism evidence="1 2">
    <name type="scientific">Platanthera zijinensis</name>
    <dbReference type="NCBI Taxonomy" id="2320716"/>
    <lineage>
        <taxon>Eukaryota</taxon>
        <taxon>Viridiplantae</taxon>
        <taxon>Streptophyta</taxon>
        <taxon>Embryophyta</taxon>
        <taxon>Tracheophyta</taxon>
        <taxon>Spermatophyta</taxon>
        <taxon>Magnoliopsida</taxon>
        <taxon>Liliopsida</taxon>
        <taxon>Asparagales</taxon>
        <taxon>Orchidaceae</taxon>
        <taxon>Orchidoideae</taxon>
        <taxon>Orchideae</taxon>
        <taxon>Orchidinae</taxon>
        <taxon>Platanthera</taxon>
    </lineage>
</organism>
<dbReference type="EMBL" id="JBBWWQ010000002">
    <property type="protein sequence ID" value="KAK8955034.1"/>
    <property type="molecule type" value="Genomic_DNA"/>
</dbReference>